<keyword evidence="3" id="KW-1185">Reference proteome</keyword>
<name>A0A9N7UE93_PLEPL</name>
<dbReference type="EMBL" id="CADEAL010001224">
    <property type="protein sequence ID" value="CAB1430344.1"/>
    <property type="molecule type" value="Genomic_DNA"/>
</dbReference>
<sequence length="182" mass="19889">MKGSIPRGPRMSAYLQPVLLLDLPPSSTQVLSVVHRLLPPAEGQSSAVIGQRGVLSMNPTLAPPFIRKCCCTIAAAVLHEMAVHFACVIMSNIIPSYGRITSWNHYTKCEIITHGLRSHTALSQTPPPSRHVHSNEDLTSCAQTDSDRRIGYTRSPRVRSPSAMVPITVRALATDNSRKETK</sequence>
<dbReference type="Proteomes" id="UP001153269">
    <property type="component" value="Unassembled WGS sequence"/>
</dbReference>
<protein>
    <submittedName>
        <fullName evidence="2">Uncharacterized protein</fullName>
    </submittedName>
</protein>
<feature type="region of interest" description="Disordered" evidence="1">
    <location>
        <begin position="121"/>
        <end position="146"/>
    </location>
</feature>
<accession>A0A9N7UE93</accession>
<gene>
    <name evidence="2" type="ORF">PLEPLA_LOCUS18326</name>
</gene>
<reference evidence="2" key="1">
    <citation type="submission" date="2020-03" db="EMBL/GenBank/DDBJ databases">
        <authorList>
            <person name="Weist P."/>
        </authorList>
    </citation>
    <scope>NUCLEOTIDE SEQUENCE</scope>
</reference>
<evidence type="ECO:0000313" key="2">
    <source>
        <dbReference type="EMBL" id="CAB1430344.1"/>
    </source>
</evidence>
<organism evidence="2 3">
    <name type="scientific">Pleuronectes platessa</name>
    <name type="common">European plaice</name>
    <dbReference type="NCBI Taxonomy" id="8262"/>
    <lineage>
        <taxon>Eukaryota</taxon>
        <taxon>Metazoa</taxon>
        <taxon>Chordata</taxon>
        <taxon>Craniata</taxon>
        <taxon>Vertebrata</taxon>
        <taxon>Euteleostomi</taxon>
        <taxon>Actinopterygii</taxon>
        <taxon>Neopterygii</taxon>
        <taxon>Teleostei</taxon>
        <taxon>Neoteleostei</taxon>
        <taxon>Acanthomorphata</taxon>
        <taxon>Carangaria</taxon>
        <taxon>Pleuronectiformes</taxon>
        <taxon>Pleuronectoidei</taxon>
        <taxon>Pleuronectidae</taxon>
        <taxon>Pleuronectes</taxon>
    </lineage>
</organism>
<comment type="caution">
    <text evidence="2">The sequence shown here is derived from an EMBL/GenBank/DDBJ whole genome shotgun (WGS) entry which is preliminary data.</text>
</comment>
<evidence type="ECO:0000313" key="3">
    <source>
        <dbReference type="Proteomes" id="UP001153269"/>
    </source>
</evidence>
<dbReference type="AlphaFoldDB" id="A0A9N7UE93"/>
<proteinExistence type="predicted"/>
<evidence type="ECO:0000256" key="1">
    <source>
        <dbReference type="SAM" id="MobiDB-lite"/>
    </source>
</evidence>